<evidence type="ECO:0000256" key="3">
    <source>
        <dbReference type="ARBA" id="ARBA00023163"/>
    </source>
</evidence>
<dbReference type="RefSeq" id="WP_076112431.1">
    <property type="nucleotide sequence ID" value="NZ_MPTB01000026.1"/>
</dbReference>
<dbReference type="InterPro" id="IPR018060">
    <property type="entry name" value="HTH_AraC"/>
</dbReference>
<dbReference type="Pfam" id="PF12833">
    <property type="entry name" value="HTH_18"/>
    <property type="match status" value="1"/>
</dbReference>
<dbReference type="EMBL" id="MPTB01000026">
    <property type="protein sequence ID" value="OMD45366.1"/>
    <property type="molecule type" value="Genomic_DNA"/>
</dbReference>
<dbReference type="InterPro" id="IPR003313">
    <property type="entry name" value="AraC-bd"/>
</dbReference>
<reference evidence="5 6" key="1">
    <citation type="submission" date="2016-10" db="EMBL/GenBank/DDBJ databases">
        <title>Paenibacillus species isolates.</title>
        <authorList>
            <person name="Beno S.M."/>
        </authorList>
    </citation>
    <scope>NUCLEOTIDE SEQUENCE [LARGE SCALE GENOMIC DNA]</scope>
    <source>
        <strain evidence="5 6">FSL H7-0744</strain>
    </source>
</reference>
<evidence type="ECO:0000259" key="4">
    <source>
        <dbReference type="PROSITE" id="PS01124"/>
    </source>
</evidence>
<evidence type="ECO:0000256" key="2">
    <source>
        <dbReference type="ARBA" id="ARBA00023125"/>
    </source>
</evidence>
<evidence type="ECO:0000313" key="5">
    <source>
        <dbReference type="EMBL" id="OMD45366.1"/>
    </source>
</evidence>
<dbReference type="InterPro" id="IPR009057">
    <property type="entry name" value="Homeodomain-like_sf"/>
</dbReference>
<dbReference type="PROSITE" id="PS01124">
    <property type="entry name" value="HTH_ARAC_FAMILY_2"/>
    <property type="match status" value="1"/>
</dbReference>
<gene>
    <name evidence="5" type="ORF">BSK56_19795</name>
</gene>
<sequence length="257" mass="29563">MEQFTYKKSADVLALAASFADFTYKKHCHEEYAVGVTLRGIQQYNLSDSFQSSHKNGVMLFNREQYHDGRSYDKEGIDYVMLYIKPELVAEILGKKELRFQSPIVYDVSLARSICALSRAILDGNDETLCTEQLIHLIGMLSKTAMDAEQRKNNRLVKQAKEMMYGSIGNVLKLDDLCKEFGMSKYQLIREFKAHTGISPYQFFLNCKVEHAKRSIEASKDIYTAVAEYGFVDLTHLNRHFKSMFGITAYEYMSQLQ</sequence>
<evidence type="ECO:0000256" key="1">
    <source>
        <dbReference type="ARBA" id="ARBA00023015"/>
    </source>
</evidence>
<keyword evidence="3" id="KW-0804">Transcription</keyword>
<dbReference type="SMART" id="SM00342">
    <property type="entry name" value="HTH_ARAC"/>
    <property type="match status" value="1"/>
</dbReference>
<comment type="caution">
    <text evidence="5">The sequence shown here is derived from an EMBL/GenBank/DDBJ whole genome shotgun (WGS) entry which is preliminary data.</text>
</comment>
<keyword evidence="1" id="KW-0805">Transcription regulation</keyword>
<dbReference type="PANTHER" id="PTHR46796">
    <property type="entry name" value="HTH-TYPE TRANSCRIPTIONAL ACTIVATOR RHAS-RELATED"/>
    <property type="match status" value="1"/>
</dbReference>
<dbReference type="PANTHER" id="PTHR46796:SF2">
    <property type="entry name" value="TRANSCRIPTIONAL REGULATORY PROTEIN"/>
    <property type="match status" value="1"/>
</dbReference>
<dbReference type="SUPFAM" id="SSF51215">
    <property type="entry name" value="Regulatory protein AraC"/>
    <property type="match status" value="1"/>
</dbReference>
<dbReference type="InterPro" id="IPR037923">
    <property type="entry name" value="HTH-like"/>
</dbReference>
<evidence type="ECO:0000313" key="6">
    <source>
        <dbReference type="Proteomes" id="UP000187412"/>
    </source>
</evidence>
<name>A0ABX3H8N5_PAEBO</name>
<dbReference type="InterPro" id="IPR050204">
    <property type="entry name" value="AraC_XylS_family_regulators"/>
</dbReference>
<feature type="domain" description="HTH araC/xylS-type" evidence="4">
    <location>
        <begin position="158"/>
        <end position="255"/>
    </location>
</feature>
<proteinExistence type="predicted"/>
<keyword evidence="2" id="KW-0238">DNA-binding</keyword>
<dbReference type="Gene3D" id="1.10.10.60">
    <property type="entry name" value="Homeodomain-like"/>
    <property type="match status" value="2"/>
</dbReference>
<dbReference type="Pfam" id="PF02311">
    <property type="entry name" value="AraC_binding"/>
    <property type="match status" value="1"/>
</dbReference>
<keyword evidence="6" id="KW-1185">Reference proteome</keyword>
<dbReference type="Proteomes" id="UP000187412">
    <property type="component" value="Unassembled WGS sequence"/>
</dbReference>
<dbReference type="SUPFAM" id="SSF46689">
    <property type="entry name" value="Homeodomain-like"/>
    <property type="match status" value="1"/>
</dbReference>
<organism evidence="5 6">
    <name type="scientific">Paenibacillus borealis</name>
    <dbReference type="NCBI Taxonomy" id="160799"/>
    <lineage>
        <taxon>Bacteria</taxon>
        <taxon>Bacillati</taxon>
        <taxon>Bacillota</taxon>
        <taxon>Bacilli</taxon>
        <taxon>Bacillales</taxon>
        <taxon>Paenibacillaceae</taxon>
        <taxon>Paenibacillus</taxon>
    </lineage>
</organism>
<protein>
    <submittedName>
        <fullName evidence="5">AraC family transcriptional regulator</fullName>
    </submittedName>
</protein>
<accession>A0ABX3H8N5</accession>